<evidence type="ECO:0000256" key="5">
    <source>
        <dbReference type="ARBA" id="ARBA00023163"/>
    </source>
</evidence>
<keyword evidence="2" id="KW-0862">Zinc</keyword>
<sequence length="544" mass="61165">MSSKKKSLQQNAVIVQSRGAVSDLHALQLHRLPTAIPPDIRFSDYQKYAFDYFRRKATIQLERNMSSARWTRLALQLSTETPVFHAVAALGSSYRTLVQLTHAAFACPSVDDTEALDQSCTAIASLRRHLDGAVSRTASLESVLMACLLLLTLELVRGNSAAVLSHLRFGRKAARECVQSGNDRSLGIKLEARSTVTTRELMSMFNQLEAHCVLSPQIPGRVLYSEDRPGYRPSTQLPSPLTTVEDVRTQLDILIVASHRLRMDVLQIAQSALQKQEHKPNCLARRTCINQCLSRTINLDQHPDIITRLHSLTVAFSAWLTKLSEILFTQHKPDKRRALTFLQIRHFHSTFLLSTCRETREQRSDFFSADWARVLDLAEEYLAAHPVREDNRIESLTSHPGPRPNFTIDTGVLPTLYLICLKCRDSAVRRRALQVLRRTDRLEGFLQSQTLANHAECIIDLEERHARLLIPLLDDTTTSEDGSALTADQVPEAARILDAVVAAAPTKPTEMHVVCGRIAHERDGELEVVEYRFTGCPMVLYPIS</sequence>
<reference evidence="7" key="1">
    <citation type="submission" date="2023-08" db="EMBL/GenBank/DDBJ databases">
        <title>Black Yeasts Isolated from many extreme environments.</title>
        <authorList>
            <person name="Coleine C."/>
            <person name="Stajich J.E."/>
            <person name="Selbmann L."/>
        </authorList>
    </citation>
    <scope>NUCLEOTIDE SEQUENCE</scope>
    <source>
        <strain evidence="7">CCFEE 5810</strain>
    </source>
</reference>
<evidence type="ECO:0000256" key="2">
    <source>
        <dbReference type="ARBA" id="ARBA00022833"/>
    </source>
</evidence>
<dbReference type="PANTHER" id="PTHR36206">
    <property type="entry name" value="ASPERCRYPTIN BIOSYNTHESIS CLUSTER-SPECIFIC TRANSCRIPTION REGULATOR ATNN-RELATED"/>
    <property type="match status" value="1"/>
</dbReference>
<protein>
    <submittedName>
        <fullName evidence="7">Uncharacterized protein</fullName>
    </submittedName>
</protein>
<evidence type="ECO:0000313" key="7">
    <source>
        <dbReference type="EMBL" id="KAK5706069.1"/>
    </source>
</evidence>
<comment type="caution">
    <text evidence="7">The sequence shown here is derived from an EMBL/GenBank/DDBJ whole genome shotgun (WGS) entry which is preliminary data.</text>
</comment>
<name>A0AAN7WFL4_9PEZI</name>
<dbReference type="EMBL" id="JAVRQU010000002">
    <property type="protein sequence ID" value="KAK5706069.1"/>
    <property type="molecule type" value="Genomic_DNA"/>
</dbReference>
<keyword evidence="1" id="KW-0479">Metal-binding</keyword>
<gene>
    <name evidence="7" type="ORF">LTR97_001055</name>
</gene>
<keyword evidence="6" id="KW-0539">Nucleus</keyword>
<dbReference type="InterPro" id="IPR021858">
    <property type="entry name" value="Fun_TF"/>
</dbReference>
<dbReference type="Proteomes" id="UP001310594">
    <property type="component" value="Unassembled WGS sequence"/>
</dbReference>
<dbReference type="GO" id="GO:0003677">
    <property type="term" value="F:DNA binding"/>
    <property type="evidence" value="ECO:0007669"/>
    <property type="project" value="UniProtKB-KW"/>
</dbReference>
<proteinExistence type="predicted"/>
<evidence type="ECO:0000256" key="6">
    <source>
        <dbReference type="ARBA" id="ARBA00023242"/>
    </source>
</evidence>
<dbReference type="InterPro" id="IPR052360">
    <property type="entry name" value="Transcr_Regulatory_Proteins"/>
</dbReference>
<accession>A0AAN7WFL4</accession>
<dbReference type="GO" id="GO:0046872">
    <property type="term" value="F:metal ion binding"/>
    <property type="evidence" value="ECO:0007669"/>
    <property type="project" value="UniProtKB-KW"/>
</dbReference>
<dbReference type="Pfam" id="PF11951">
    <property type="entry name" value="Fungal_trans_2"/>
    <property type="match status" value="1"/>
</dbReference>
<evidence type="ECO:0000256" key="4">
    <source>
        <dbReference type="ARBA" id="ARBA00023125"/>
    </source>
</evidence>
<evidence type="ECO:0000256" key="3">
    <source>
        <dbReference type="ARBA" id="ARBA00023015"/>
    </source>
</evidence>
<evidence type="ECO:0000313" key="8">
    <source>
        <dbReference type="Proteomes" id="UP001310594"/>
    </source>
</evidence>
<evidence type="ECO:0000256" key="1">
    <source>
        <dbReference type="ARBA" id="ARBA00022723"/>
    </source>
</evidence>
<keyword evidence="3" id="KW-0805">Transcription regulation</keyword>
<keyword evidence="4" id="KW-0238">DNA-binding</keyword>
<dbReference type="PANTHER" id="PTHR36206:SF12">
    <property type="entry name" value="ASPERCRYPTIN BIOSYNTHESIS CLUSTER-SPECIFIC TRANSCRIPTION REGULATOR ATNN-RELATED"/>
    <property type="match status" value="1"/>
</dbReference>
<keyword evidence="5" id="KW-0804">Transcription</keyword>
<organism evidence="7 8">
    <name type="scientific">Elasticomyces elasticus</name>
    <dbReference type="NCBI Taxonomy" id="574655"/>
    <lineage>
        <taxon>Eukaryota</taxon>
        <taxon>Fungi</taxon>
        <taxon>Dikarya</taxon>
        <taxon>Ascomycota</taxon>
        <taxon>Pezizomycotina</taxon>
        <taxon>Dothideomycetes</taxon>
        <taxon>Dothideomycetidae</taxon>
        <taxon>Mycosphaerellales</taxon>
        <taxon>Teratosphaeriaceae</taxon>
        <taxon>Elasticomyces</taxon>
    </lineage>
</organism>
<dbReference type="AlphaFoldDB" id="A0AAN7WFL4"/>